<dbReference type="AlphaFoldDB" id="A0A1R3KGF1"/>
<comment type="caution">
    <text evidence="2">The sequence shown here is derived from an EMBL/GenBank/DDBJ whole genome shotgun (WGS) entry which is preliminary data.</text>
</comment>
<feature type="region of interest" description="Disordered" evidence="1">
    <location>
        <begin position="1"/>
        <end position="42"/>
    </location>
</feature>
<protein>
    <submittedName>
        <fullName evidence="2">Uncharacterized protein</fullName>
    </submittedName>
</protein>
<sequence>VSESSGTTHPQPQQLGPVENSHDEDHDQEEDLEAHDQEKNLG</sequence>
<reference evidence="2 3" key="1">
    <citation type="submission" date="2013-09" db="EMBL/GenBank/DDBJ databases">
        <title>Corchorus capsularis genome sequencing.</title>
        <authorList>
            <person name="Alam M."/>
            <person name="Haque M.S."/>
            <person name="Islam M.S."/>
            <person name="Emdad E.M."/>
            <person name="Islam M.M."/>
            <person name="Ahmed B."/>
            <person name="Halim A."/>
            <person name="Hossen Q.M.M."/>
            <person name="Hossain M.Z."/>
            <person name="Ahmed R."/>
            <person name="Khan M.M."/>
            <person name="Islam R."/>
            <person name="Rashid M.M."/>
            <person name="Khan S.A."/>
            <person name="Rahman M.S."/>
            <person name="Alam M."/>
        </authorList>
    </citation>
    <scope>NUCLEOTIDE SEQUENCE [LARGE SCALE GENOMIC DNA]</scope>
    <source>
        <strain evidence="3">cv. CVL-1</strain>
        <tissue evidence="2">Whole seedling</tissue>
    </source>
</reference>
<proteinExistence type="predicted"/>
<evidence type="ECO:0000313" key="2">
    <source>
        <dbReference type="EMBL" id="OMP06163.1"/>
    </source>
</evidence>
<dbReference type="Gramene" id="OMP06163">
    <property type="protein sequence ID" value="OMP06163"/>
    <property type="gene ID" value="CCACVL1_01692"/>
</dbReference>
<keyword evidence="3" id="KW-1185">Reference proteome</keyword>
<dbReference type="EMBL" id="AWWV01005027">
    <property type="protein sequence ID" value="OMP06163.1"/>
    <property type="molecule type" value="Genomic_DNA"/>
</dbReference>
<dbReference type="Proteomes" id="UP000188268">
    <property type="component" value="Unassembled WGS sequence"/>
</dbReference>
<gene>
    <name evidence="2" type="ORF">CCACVL1_01692</name>
</gene>
<feature type="compositionally biased region" description="Polar residues" evidence="1">
    <location>
        <begin position="1"/>
        <end position="14"/>
    </location>
</feature>
<organism evidence="2 3">
    <name type="scientific">Corchorus capsularis</name>
    <name type="common">Jute</name>
    <dbReference type="NCBI Taxonomy" id="210143"/>
    <lineage>
        <taxon>Eukaryota</taxon>
        <taxon>Viridiplantae</taxon>
        <taxon>Streptophyta</taxon>
        <taxon>Embryophyta</taxon>
        <taxon>Tracheophyta</taxon>
        <taxon>Spermatophyta</taxon>
        <taxon>Magnoliopsida</taxon>
        <taxon>eudicotyledons</taxon>
        <taxon>Gunneridae</taxon>
        <taxon>Pentapetalae</taxon>
        <taxon>rosids</taxon>
        <taxon>malvids</taxon>
        <taxon>Malvales</taxon>
        <taxon>Malvaceae</taxon>
        <taxon>Grewioideae</taxon>
        <taxon>Apeibeae</taxon>
        <taxon>Corchorus</taxon>
    </lineage>
</organism>
<evidence type="ECO:0000256" key="1">
    <source>
        <dbReference type="SAM" id="MobiDB-lite"/>
    </source>
</evidence>
<name>A0A1R3KGF1_COCAP</name>
<evidence type="ECO:0000313" key="3">
    <source>
        <dbReference type="Proteomes" id="UP000188268"/>
    </source>
</evidence>
<accession>A0A1R3KGF1</accession>
<feature type="non-terminal residue" evidence="2">
    <location>
        <position position="1"/>
    </location>
</feature>